<dbReference type="PANTHER" id="PTHR36174">
    <property type="entry name" value="LIPID II:GLYCINE GLYCYLTRANSFERASE"/>
    <property type="match status" value="1"/>
</dbReference>
<protein>
    <recommendedName>
        <fullName evidence="9">BioF2-like acetyltransferase domain-containing protein</fullName>
    </recommendedName>
</protein>
<proteinExistence type="inferred from homology"/>
<comment type="caution">
    <text evidence="7">The sequence shown here is derived from an EMBL/GenBank/DDBJ whole genome shotgun (WGS) entry which is preliminary data.</text>
</comment>
<evidence type="ECO:0000256" key="5">
    <source>
        <dbReference type="ARBA" id="ARBA00023315"/>
    </source>
</evidence>
<dbReference type="PROSITE" id="PS51191">
    <property type="entry name" value="FEMABX"/>
    <property type="match status" value="1"/>
</dbReference>
<dbReference type="Proteomes" id="UP000177050">
    <property type="component" value="Unassembled WGS sequence"/>
</dbReference>
<dbReference type="GO" id="GO:0009252">
    <property type="term" value="P:peptidoglycan biosynthetic process"/>
    <property type="evidence" value="ECO:0007669"/>
    <property type="project" value="UniProtKB-KW"/>
</dbReference>
<dbReference type="InterPro" id="IPR016181">
    <property type="entry name" value="Acyl_CoA_acyltransferase"/>
</dbReference>
<evidence type="ECO:0000256" key="2">
    <source>
        <dbReference type="ARBA" id="ARBA00022679"/>
    </source>
</evidence>
<dbReference type="Gene3D" id="3.40.630.30">
    <property type="match status" value="1"/>
</dbReference>
<dbReference type="GO" id="GO:0071555">
    <property type="term" value="P:cell wall organization"/>
    <property type="evidence" value="ECO:0007669"/>
    <property type="project" value="UniProtKB-KW"/>
</dbReference>
<dbReference type="AlphaFoldDB" id="A0A1F7L179"/>
<reference evidence="7 8" key="1">
    <citation type="journal article" date="2016" name="Nat. Commun.">
        <title>Thousands of microbial genomes shed light on interconnected biogeochemical processes in an aquifer system.</title>
        <authorList>
            <person name="Anantharaman K."/>
            <person name="Brown C.T."/>
            <person name="Hug L.A."/>
            <person name="Sharon I."/>
            <person name="Castelle C.J."/>
            <person name="Probst A.J."/>
            <person name="Thomas B.C."/>
            <person name="Singh A."/>
            <person name="Wilkins M.J."/>
            <person name="Karaoz U."/>
            <person name="Brodie E.L."/>
            <person name="Williams K.H."/>
            <person name="Hubbard S.S."/>
            <person name="Banfield J.F."/>
        </authorList>
    </citation>
    <scope>NUCLEOTIDE SEQUENCE [LARGE SCALE GENOMIC DNA]</scope>
</reference>
<evidence type="ECO:0000256" key="3">
    <source>
        <dbReference type="ARBA" id="ARBA00022960"/>
    </source>
</evidence>
<dbReference type="GO" id="GO:0008360">
    <property type="term" value="P:regulation of cell shape"/>
    <property type="evidence" value="ECO:0007669"/>
    <property type="project" value="UniProtKB-KW"/>
</dbReference>
<keyword evidence="4" id="KW-0573">Peptidoglycan synthesis</keyword>
<evidence type="ECO:0000313" key="7">
    <source>
        <dbReference type="EMBL" id="OGK73826.1"/>
    </source>
</evidence>
<dbReference type="Pfam" id="PF02388">
    <property type="entry name" value="FemAB"/>
    <property type="match status" value="2"/>
</dbReference>
<sequence length="353" mass="41528">MHIKEITDYTVWTNHFNQFDSPSFLQSWEWGELQKKLGYITLRFGIYDDVIPAKAGIQATNSLIGIAQIIKIKARRGNMLFIPHGPIFKSTLHSTQLFKILTVLKDYLADCAKKEGYAFVRFAPIWENKPEYRQMFKDLGCKTAPIYMHSERVWILDVTKPEEQLLSEMRKTTRYSIRKAEKEGVVVKKRDDEEAIDEFVRLYKETADRENFTPFSPKYLLNEFKAFHKTGSSSWFFSYEKDGRLTAAALINYTQSTAFYHQGATLHSKIPTSYILQWESIKEAKRRGCKYYNFWGTLQIGRTPKSWGGLTLFKQGFGGFQRDYVPTQDYIVNWPRYHVNFLYEQYLKYKRGI</sequence>
<keyword evidence="6" id="KW-0961">Cell wall biogenesis/degradation</keyword>
<keyword evidence="5" id="KW-0012">Acyltransferase</keyword>
<accession>A0A1F7L179</accession>
<dbReference type="InterPro" id="IPR003447">
    <property type="entry name" value="FEMABX"/>
</dbReference>
<evidence type="ECO:0008006" key="9">
    <source>
        <dbReference type="Google" id="ProtNLM"/>
    </source>
</evidence>
<comment type="similarity">
    <text evidence="1">Belongs to the FemABX family.</text>
</comment>
<organism evidence="7 8">
    <name type="scientific">Candidatus Roizmanbacteria bacterium RIFOXYD1_FULL_38_12</name>
    <dbReference type="NCBI Taxonomy" id="1802093"/>
    <lineage>
        <taxon>Bacteria</taxon>
        <taxon>Candidatus Roizmaniibacteriota</taxon>
    </lineage>
</organism>
<dbReference type="EMBL" id="MGBR01000001">
    <property type="protein sequence ID" value="OGK73826.1"/>
    <property type="molecule type" value="Genomic_DNA"/>
</dbReference>
<evidence type="ECO:0000256" key="1">
    <source>
        <dbReference type="ARBA" id="ARBA00009943"/>
    </source>
</evidence>
<evidence type="ECO:0000256" key="6">
    <source>
        <dbReference type="ARBA" id="ARBA00023316"/>
    </source>
</evidence>
<dbReference type="GO" id="GO:0016755">
    <property type="term" value="F:aminoacyltransferase activity"/>
    <property type="evidence" value="ECO:0007669"/>
    <property type="project" value="InterPro"/>
</dbReference>
<evidence type="ECO:0000313" key="8">
    <source>
        <dbReference type="Proteomes" id="UP000177050"/>
    </source>
</evidence>
<gene>
    <name evidence="7" type="ORF">A3K52_03525</name>
</gene>
<keyword evidence="3" id="KW-0133">Cell shape</keyword>
<dbReference type="InterPro" id="IPR050644">
    <property type="entry name" value="PG_Glycine_Bridge_Synth"/>
</dbReference>
<dbReference type="PANTHER" id="PTHR36174:SF1">
    <property type="entry name" value="LIPID II:GLYCINE GLYCYLTRANSFERASE"/>
    <property type="match status" value="1"/>
</dbReference>
<name>A0A1F7L179_9BACT</name>
<evidence type="ECO:0000256" key="4">
    <source>
        <dbReference type="ARBA" id="ARBA00022984"/>
    </source>
</evidence>
<dbReference type="SUPFAM" id="SSF55729">
    <property type="entry name" value="Acyl-CoA N-acyltransferases (Nat)"/>
    <property type="match status" value="2"/>
</dbReference>
<keyword evidence="2" id="KW-0808">Transferase</keyword>